<dbReference type="Proteomes" id="UP000789572">
    <property type="component" value="Unassembled WGS sequence"/>
</dbReference>
<gene>
    <name evidence="1" type="ORF">POCULU_LOCUS3042</name>
</gene>
<protein>
    <submittedName>
        <fullName evidence="1">4226_t:CDS:1</fullName>
    </submittedName>
</protein>
<dbReference type="EMBL" id="CAJVPJ010000314">
    <property type="protein sequence ID" value="CAG8510459.1"/>
    <property type="molecule type" value="Genomic_DNA"/>
</dbReference>
<comment type="caution">
    <text evidence="1">The sequence shown here is derived from an EMBL/GenBank/DDBJ whole genome shotgun (WGS) entry which is preliminary data.</text>
</comment>
<keyword evidence="2" id="KW-1185">Reference proteome</keyword>
<name>A0A9N8ZXV3_9GLOM</name>
<accession>A0A9N8ZXV3</accession>
<evidence type="ECO:0000313" key="2">
    <source>
        <dbReference type="Proteomes" id="UP000789572"/>
    </source>
</evidence>
<organism evidence="1 2">
    <name type="scientific">Paraglomus occultum</name>
    <dbReference type="NCBI Taxonomy" id="144539"/>
    <lineage>
        <taxon>Eukaryota</taxon>
        <taxon>Fungi</taxon>
        <taxon>Fungi incertae sedis</taxon>
        <taxon>Mucoromycota</taxon>
        <taxon>Glomeromycotina</taxon>
        <taxon>Glomeromycetes</taxon>
        <taxon>Paraglomerales</taxon>
        <taxon>Paraglomeraceae</taxon>
        <taxon>Paraglomus</taxon>
    </lineage>
</organism>
<proteinExistence type="predicted"/>
<evidence type="ECO:0000313" key="1">
    <source>
        <dbReference type="EMBL" id="CAG8510459.1"/>
    </source>
</evidence>
<sequence>DCSNLVSRRIRRRRLVRVATLRSMIVFADDFFYTKDGSRMNMEEVETQKKGVMTG</sequence>
<reference evidence="1" key="1">
    <citation type="submission" date="2021-06" db="EMBL/GenBank/DDBJ databases">
        <authorList>
            <person name="Kallberg Y."/>
            <person name="Tangrot J."/>
            <person name="Rosling A."/>
        </authorList>
    </citation>
    <scope>NUCLEOTIDE SEQUENCE</scope>
    <source>
        <strain evidence="1">IA702</strain>
    </source>
</reference>
<dbReference type="AlphaFoldDB" id="A0A9N8ZXV3"/>
<feature type="non-terminal residue" evidence="1">
    <location>
        <position position="1"/>
    </location>
</feature>